<accession>D8T921</accession>
<evidence type="ECO:0000313" key="11">
    <source>
        <dbReference type="Proteomes" id="UP000001514"/>
    </source>
</evidence>
<dbReference type="InterPro" id="IPR016163">
    <property type="entry name" value="Ald_DH_C"/>
</dbReference>
<evidence type="ECO:0000256" key="1">
    <source>
        <dbReference type="ARBA" id="ARBA00009986"/>
    </source>
</evidence>
<dbReference type="PANTHER" id="PTHR42991:SF1">
    <property type="entry name" value="ALDEHYDE DEHYDROGENASE"/>
    <property type="match status" value="1"/>
</dbReference>
<sequence>KDTSIRPMISKSSAAIVEKSVNEAVKAGAKLLVGSKQRGAFMEPTILEDTPFDTDARKEEILGPVILSTHTSKLSNDFKEAVKEANNTHYGLQASVFTHDLNKAF</sequence>
<reference evidence="10 11" key="1">
    <citation type="journal article" date="2011" name="Science">
        <title>The Selaginella genome identifies genetic changes associated with the evolution of vascular plants.</title>
        <authorList>
            <person name="Banks J.A."/>
            <person name="Nishiyama T."/>
            <person name="Hasebe M."/>
            <person name="Bowman J.L."/>
            <person name="Gribskov M."/>
            <person name="dePamphilis C."/>
            <person name="Albert V.A."/>
            <person name="Aono N."/>
            <person name="Aoyama T."/>
            <person name="Ambrose B.A."/>
            <person name="Ashton N.W."/>
            <person name="Axtell M.J."/>
            <person name="Barker E."/>
            <person name="Barker M.S."/>
            <person name="Bennetzen J.L."/>
            <person name="Bonawitz N.D."/>
            <person name="Chapple C."/>
            <person name="Cheng C."/>
            <person name="Correa L.G."/>
            <person name="Dacre M."/>
            <person name="DeBarry J."/>
            <person name="Dreyer I."/>
            <person name="Elias M."/>
            <person name="Engstrom E.M."/>
            <person name="Estelle M."/>
            <person name="Feng L."/>
            <person name="Finet C."/>
            <person name="Floyd S.K."/>
            <person name="Frommer W.B."/>
            <person name="Fujita T."/>
            <person name="Gramzow L."/>
            <person name="Gutensohn M."/>
            <person name="Harholt J."/>
            <person name="Hattori M."/>
            <person name="Heyl A."/>
            <person name="Hirai T."/>
            <person name="Hiwatashi Y."/>
            <person name="Ishikawa M."/>
            <person name="Iwata M."/>
            <person name="Karol K.G."/>
            <person name="Koehler B."/>
            <person name="Kolukisaoglu U."/>
            <person name="Kubo M."/>
            <person name="Kurata T."/>
            <person name="Lalonde S."/>
            <person name="Li K."/>
            <person name="Li Y."/>
            <person name="Litt A."/>
            <person name="Lyons E."/>
            <person name="Manning G."/>
            <person name="Maruyama T."/>
            <person name="Michael T.P."/>
            <person name="Mikami K."/>
            <person name="Miyazaki S."/>
            <person name="Morinaga S."/>
            <person name="Murata T."/>
            <person name="Mueller-Roeber B."/>
            <person name="Nelson D.R."/>
            <person name="Obara M."/>
            <person name="Oguri Y."/>
            <person name="Olmstead R.G."/>
            <person name="Onodera N."/>
            <person name="Petersen B.L."/>
            <person name="Pils B."/>
            <person name="Prigge M."/>
            <person name="Rensing S.A."/>
            <person name="Riano-Pachon D.M."/>
            <person name="Roberts A.W."/>
            <person name="Sato Y."/>
            <person name="Scheller H.V."/>
            <person name="Schulz B."/>
            <person name="Schulz C."/>
            <person name="Shakirov E.V."/>
            <person name="Shibagaki N."/>
            <person name="Shinohara N."/>
            <person name="Shippen D.E."/>
            <person name="Soerensen I."/>
            <person name="Sotooka R."/>
            <person name="Sugimoto N."/>
            <person name="Sugita M."/>
            <person name="Sumikawa N."/>
            <person name="Tanurdzic M."/>
            <person name="Theissen G."/>
            <person name="Ulvskov P."/>
            <person name="Wakazuki S."/>
            <person name="Weng J.K."/>
            <person name="Willats W.W."/>
            <person name="Wipf D."/>
            <person name="Wolf P.G."/>
            <person name="Yang L."/>
            <person name="Zimmer A.D."/>
            <person name="Zhu Q."/>
            <person name="Mitros T."/>
            <person name="Hellsten U."/>
            <person name="Loque D."/>
            <person name="Otillar R."/>
            <person name="Salamov A."/>
            <person name="Schmutz J."/>
            <person name="Shapiro H."/>
            <person name="Lindquist E."/>
            <person name="Lucas S."/>
            <person name="Rokhsar D."/>
            <person name="Grigoriev I.V."/>
        </authorList>
    </citation>
    <scope>NUCLEOTIDE SEQUENCE [LARGE SCALE GENOMIC DNA]</scope>
</reference>
<name>D8T921_SELML</name>
<dbReference type="Proteomes" id="UP000001514">
    <property type="component" value="Unassembled WGS sequence"/>
</dbReference>
<feature type="domain" description="Aldehyde dehydrogenase" evidence="9">
    <location>
        <begin position="2"/>
        <end position="104"/>
    </location>
</feature>
<dbReference type="KEGG" id="smo:SELMODRAFT_36550"/>
<keyword evidence="2" id="KW-0560">Oxidoreductase</keyword>
<dbReference type="AlphaFoldDB" id="D8T921"/>
<dbReference type="InterPro" id="IPR015590">
    <property type="entry name" value="Aldehyde_DH_dom"/>
</dbReference>
<dbReference type="Pfam" id="PF00171">
    <property type="entry name" value="Aldedh"/>
    <property type="match status" value="1"/>
</dbReference>
<dbReference type="Gramene" id="EFJ06856">
    <property type="protein sequence ID" value="EFJ06856"/>
    <property type="gene ID" value="SELMODRAFT_36550"/>
</dbReference>
<dbReference type="EMBL" id="GL377693">
    <property type="protein sequence ID" value="EFJ06856.1"/>
    <property type="molecule type" value="Genomic_DNA"/>
</dbReference>
<dbReference type="InParanoid" id="D8T921"/>
<dbReference type="InterPro" id="IPR016161">
    <property type="entry name" value="Ald_DH/histidinol_DH"/>
</dbReference>
<keyword evidence="11" id="KW-1185">Reference proteome</keyword>
<evidence type="ECO:0000313" key="10">
    <source>
        <dbReference type="EMBL" id="EFJ06856.1"/>
    </source>
</evidence>
<dbReference type="EC" id="1.2.1.9" evidence="3"/>
<dbReference type="SUPFAM" id="SSF53720">
    <property type="entry name" value="ALDH-like"/>
    <property type="match status" value="1"/>
</dbReference>
<evidence type="ECO:0000256" key="2">
    <source>
        <dbReference type="ARBA" id="ARBA00023002"/>
    </source>
</evidence>
<evidence type="ECO:0000256" key="6">
    <source>
        <dbReference type="ARBA" id="ARBA00042646"/>
    </source>
</evidence>
<evidence type="ECO:0000259" key="9">
    <source>
        <dbReference type="Pfam" id="PF00171"/>
    </source>
</evidence>
<comment type="catalytic activity">
    <reaction evidence="8">
        <text>D-glyceraldehyde 3-phosphate + NADP(+) + H2O = (2R)-3-phosphoglycerate + NADPH + 2 H(+)</text>
        <dbReference type="Rhea" id="RHEA:14669"/>
        <dbReference type="ChEBI" id="CHEBI:15377"/>
        <dbReference type="ChEBI" id="CHEBI:15378"/>
        <dbReference type="ChEBI" id="CHEBI:57783"/>
        <dbReference type="ChEBI" id="CHEBI:58272"/>
        <dbReference type="ChEBI" id="CHEBI:58349"/>
        <dbReference type="ChEBI" id="CHEBI:59776"/>
        <dbReference type="EC" id="1.2.1.9"/>
    </reaction>
</comment>
<dbReference type="InterPro" id="IPR051020">
    <property type="entry name" value="ALDH-related_metabolic_enz"/>
</dbReference>
<dbReference type="HOGENOM" id="CLU_005391_1_8_1"/>
<dbReference type="STRING" id="88036.D8T921"/>
<dbReference type="PANTHER" id="PTHR42991">
    <property type="entry name" value="ALDEHYDE DEHYDROGENASE"/>
    <property type="match status" value="1"/>
</dbReference>
<gene>
    <name evidence="10" type="ORF">SELMODRAFT_36550</name>
</gene>
<comment type="similarity">
    <text evidence="1">Belongs to the aldehyde dehydrogenase family.</text>
</comment>
<evidence type="ECO:0000256" key="3">
    <source>
        <dbReference type="ARBA" id="ARBA00038980"/>
    </source>
</evidence>
<evidence type="ECO:0000256" key="5">
    <source>
        <dbReference type="ARBA" id="ARBA00042470"/>
    </source>
</evidence>
<evidence type="ECO:0000256" key="7">
    <source>
        <dbReference type="ARBA" id="ARBA00043052"/>
    </source>
</evidence>
<dbReference type="eggNOG" id="KOG2450">
    <property type="taxonomic scope" value="Eukaryota"/>
</dbReference>
<proteinExistence type="inferred from homology"/>
<feature type="non-terminal residue" evidence="10">
    <location>
        <position position="1"/>
    </location>
</feature>
<evidence type="ECO:0000256" key="8">
    <source>
        <dbReference type="ARBA" id="ARBA00049186"/>
    </source>
</evidence>
<organism evidence="11">
    <name type="scientific">Selaginella moellendorffii</name>
    <name type="common">Spikemoss</name>
    <dbReference type="NCBI Taxonomy" id="88036"/>
    <lineage>
        <taxon>Eukaryota</taxon>
        <taxon>Viridiplantae</taxon>
        <taxon>Streptophyta</taxon>
        <taxon>Embryophyta</taxon>
        <taxon>Tracheophyta</taxon>
        <taxon>Lycopodiopsida</taxon>
        <taxon>Selaginellales</taxon>
        <taxon>Selaginellaceae</taxon>
        <taxon>Selaginella</taxon>
    </lineage>
</organism>
<feature type="non-terminal residue" evidence="10">
    <location>
        <position position="105"/>
    </location>
</feature>
<protein>
    <recommendedName>
        <fullName evidence="4">NADP-dependent glyceraldehyde-3-phosphate dehydrogenase</fullName>
        <ecNumber evidence="3">1.2.1.9</ecNumber>
    </recommendedName>
    <alternativeName>
        <fullName evidence="5">Glyceraldehyde-3-phosphate dehydrogenase [NADP(+)]</fullName>
    </alternativeName>
    <alternativeName>
        <fullName evidence="6">Non-phosphorylating glyceraldehyde 3-phosphate dehydrogenase</fullName>
    </alternativeName>
    <alternativeName>
        <fullName evidence="7">Triosephosphate dehydrogenase</fullName>
    </alternativeName>
</protein>
<evidence type="ECO:0000256" key="4">
    <source>
        <dbReference type="ARBA" id="ARBA00040853"/>
    </source>
</evidence>
<dbReference type="GO" id="GO:0008886">
    <property type="term" value="F:glyceraldehyde-3-phosphate dehydrogenase (NADP+) (non-phosphorylating) activity"/>
    <property type="evidence" value="ECO:0007669"/>
    <property type="project" value="UniProtKB-EC"/>
</dbReference>
<dbReference type="Gene3D" id="3.40.309.10">
    <property type="entry name" value="Aldehyde Dehydrogenase, Chain A, domain 2"/>
    <property type="match status" value="1"/>
</dbReference>